<evidence type="ECO:0000313" key="2">
    <source>
        <dbReference type="EMBL" id="QDU96739.1"/>
    </source>
</evidence>
<dbReference type="EMBL" id="CP036433">
    <property type="protein sequence ID" value="QDU96739.1"/>
    <property type="molecule type" value="Genomic_DNA"/>
</dbReference>
<dbReference type="SMART" id="SM00567">
    <property type="entry name" value="EZ_HEAT"/>
    <property type="match status" value="3"/>
</dbReference>
<reference evidence="2 3" key="1">
    <citation type="submission" date="2019-02" db="EMBL/GenBank/DDBJ databases">
        <title>Deep-cultivation of Planctomycetes and their phenomic and genomic characterization uncovers novel biology.</title>
        <authorList>
            <person name="Wiegand S."/>
            <person name="Jogler M."/>
            <person name="Boedeker C."/>
            <person name="Pinto D."/>
            <person name="Vollmers J."/>
            <person name="Rivas-Marin E."/>
            <person name="Kohn T."/>
            <person name="Peeters S.H."/>
            <person name="Heuer A."/>
            <person name="Rast P."/>
            <person name="Oberbeckmann S."/>
            <person name="Bunk B."/>
            <person name="Jeske O."/>
            <person name="Meyerdierks A."/>
            <person name="Storesund J.E."/>
            <person name="Kallscheuer N."/>
            <person name="Luecker S."/>
            <person name="Lage O.M."/>
            <person name="Pohl T."/>
            <person name="Merkel B.J."/>
            <person name="Hornburger P."/>
            <person name="Mueller R.-W."/>
            <person name="Bruemmer F."/>
            <person name="Labrenz M."/>
            <person name="Spormann A.M."/>
            <person name="Op den Camp H."/>
            <person name="Overmann J."/>
            <person name="Amann R."/>
            <person name="Jetten M.S.M."/>
            <person name="Mascher T."/>
            <person name="Medema M.H."/>
            <person name="Devos D.P."/>
            <person name="Kaster A.-K."/>
            <person name="Ovreas L."/>
            <person name="Rohde M."/>
            <person name="Galperin M.Y."/>
            <person name="Jogler C."/>
        </authorList>
    </citation>
    <scope>NUCLEOTIDE SEQUENCE [LARGE SCALE GENOMIC DNA]</scope>
    <source>
        <strain evidence="2 3">Pla85_3_4</strain>
    </source>
</reference>
<name>A0A518DY15_9BACT</name>
<feature type="region of interest" description="Disordered" evidence="1">
    <location>
        <begin position="520"/>
        <end position="555"/>
    </location>
</feature>
<dbReference type="Pfam" id="PF13646">
    <property type="entry name" value="HEAT_2"/>
    <property type="match status" value="2"/>
</dbReference>
<dbReference type="SUPFAM" id="SSF48371">
    <property type="entry name" value="ARM repeat"/>
    <property type="match status" value="1"/>
</dbReference>
<dbReference type="InterPro" id="IPR011989">
    <property type="entry name" value="ARM-like"/>
</dbReference>
<gene>
    <name evidence="2" type="ORF">Pla8534_45600</name>
</gene>
<keyword evidence="3" id="KW-1185">Reference proteome</keyword>
<protein>
    <recommendedName>
        <fullName evidence="4">HEAT repeat protein</fullName>
    </recommendedName>
</protein>
<feature type="compositionally biased region" description="Low complexity" evidence="1">
    <location>
        <begin position="527"/>
        <end position="541"/>
    </location>
</feature>
<evidence type="ECO:0000256" key="1">
    <source>
        <dbReference type="SAM" id="MobiDB-lite"/>
    </source>
</evidence>
<accession>A0A518DY15</accession>
<proteinExistence type="predicted"/>
<dbReference type="KEGG" id="lcre:Pla8534_45600"/>
<dbReference type="AlphaFoldDB" id="A0A518DY15"/>
<dbReference type="RefSeq" id="WP_145055350.1">
    <property type="nucleotide sequence ID" value="NZ_CP036433.1"/>
</dbReference>
<dbReference type="InterPro" id="IPR004155">
    <property type="entry name" value="PBS_lyase_HEAT"/>
</dbReference>
<organism evidence="2 3">
    <name type="scientific">Lignipirellula cremea</name>
    <dbReference type="NCBI Taxonomy" id="2528010"/>
    <lineage>
        <taxon>Bacteria</taxon>
        <taxon>Pseudomonadati</taxon>
        <taxon>Planctomycetota</taxon>
        <taxon>Planctomycetia</taxon>
        <taxon>Pirellulales</taxon>
        <taxon>Pirellulaceae</taxon>
        <taxon>Lignipirellula</taxon>
    </lineage>
</organism>
<dbReference type="OrthoDB" id="231319at2"/>
<dbReference type="Proteomes" id="UP000317648">
    <property type="component" value="Chromosome"/>
</dbReference>
<evidence type="ECO:0000313" key="3">
    <source>
        <dbReference type="Proteomes" id="UP000317648"/>
    </source>
</evidence>
<dbReference type="Gene3D" id="1.25.10.10">
    <property type="entry name" value="Leucine-rich Repeat Variant"/>
    <property type="match status" value="2"/>
</dbReference>
<evidence type="ECO:0008006" key="4">
    <source>
        <dbReference type="Google" id="ProtNLM"/>
    </source>
</evidence>
<dbReference type="InterPro" id="IPR016024">
    <property type="entry name" value="ARM-type_fold"/>
</dbReference>
<sequence length="555" mass="61074">MSAGIEITLNLLAKTRNEAAADVLLPALDSSHRAIAEGALRSLLRRRSSAGERELVRRWNQLPERWKQIINEKPGRIAGGIRYAIVSGDAELCLNGFDALTYLGEYDLFPVLLRSAEDSGNPQADFAAAAVLLAAETLYEEIAAPRNYARRRDPRTARTDIVMAMEQSLNRFETHRRREILEAFLMLASRDNPVLKKVLGNPHDQSYLAMIDMLTHSQRQGVVQLVLSYLEEPHAPQSMLNVLSHRADPVFLGELLGCMGEETSAAARGNLKRIEGFVWLRENLGLIGSIAPHLQSGLVRLVVLSGISRLRAFEILQYVARKGSVEGRLAAFAALGEFQGAEANDLVREALGDPHPEIQAIALQQVRERGIPGAITHLIEALESPHEVVCNAARGHLSEFTFKRFLSAFDTLDAKVRRSTGRLVSKVDPEMLEQMEAELTALSRSRRIRACEAAPLLGVSAQVEDHLLEQMRDADHFVRAAAAGALGACSTPTSTMALREALLDRSSMVQEIAEKALQRLADKNRETQPTTETTAETEPFEGNLLPAADTVEIDP</sequence>